<dbReference type="Gene3D" id="3.20.20.70">
    <property type="entry name" value="Aldolase class I"/>
    <property type="match status" value="1"/>
</dbReference>
<dbReference type="PANTHER" id="PTHR12128">
    <property type="entry name" value="DIHYDRODIPICOLINATE SYNTHASE"/>
    <property type="match status" value="1"/>
</dbReference>
<sequence>MGFNAETKGVYPIAATPFHADLSVDWDSLDRLTDFYQDAGATGITILGIMGEAQKLTPEESREIARRVIARARVPVVVGVSNPSFAAMEALAKEAMDLGAAGVMVAGHAALRSDEQIAAHFRNAVEAIGPDTPWALQDYPLTLSVVLSVPMIQRLMAEHPSCIMLKAEDWPQLEKLSAIRRLQADGALRPFSILTANGGLFLDLEPGRGSDGAMTGYAFPDMLVELDRLHRSGERDAAHDLFDAHLPMIRMEQQAGIGLAVRKYLLMRRGAIANDIQRKPGSSLTPQGRAEIDYLLVRLARKDARAQV</sequence>
<dbReference type="GO" id="GO:0005829">
    <property type="term" value="C:cytosol"/>
    <property type="evidence" value="ECO:0007669"/>
    <property type="project" value="TreeGrafter"/>
</dbReference>
<dbReference type="SMART" id="SM01130">
    <property type="entry name" value="DHDPS"/>
    <property type="match status" value="1"/>
</dbReference>
<evidence type="ECO:0000256" key="1">
    <source>
        <dbReference type="ARBA" id="ARBA00007592"/>
    </source>
</evidence>
<evidence type="ECO:0000256" key="3">
    <source>
        <dbReference type="PIRNR" id="PIRNR001365"/>
    </source>
</evidence>
<dbReference type="SUPFAM" id="SSF51569">
    <property type="entry name" value="Aldolase"/>
    <property type="match status" value="1"/>
</dbReference>
<dbReference type="AlphaFoldDB" id="A0A086Y6X7"/>
<dbReference type="OrthoDB" id="9796205at2"/>
<dbReference type="InterPro" id="IPR002220">
    <property type="entry name" value="DapA-like"/>
</dbReference>
<evidence type="ECO:0000256" key="2">
    <source>
        <dbReference type="ARBA" id="ARBA00023239"/>
    </source>
</evidence>
<dbReference type="Pfam" id="PF00701">
    <property type="entry name" value="DHDPS"/>
    <property type="match status" value="1"/>
</dbReference>
<name>A0A086Y6X7_9RHOB</name>
<comment type="similarity">
    <text evidence="1 3">Belongs to the DapA family.</text>
</comment>
<dbReference type="PIRSF" id="PIRSF001365">
    <property type="entry name" value="DHDPS"/>
    <property type="match status" value="1"/>
</dbReference>
<dbReference type="InterPro" id="IPR013785">
    <property type="entry name" value="Aldolase_TIM"/>
</dbReference>
<dbReference type="eggNOG" id="COG0329">
    <property type="taxonomic scope" value="Bacteria"/>
</dbReference>
<dbReference type="Proteomes" id="UP000028826">
    <property type="component" value="Unassembled WGS sequence"/>
</dbReference>
<dbReference type="GO" id="GO:0008840">
    <property type="term" value="F:4-hydroxy-tetrahydrodipicolinate synthase activity"/>
    <property type="evidence" value="ECO:0007669"/>
    <property type="project" value="TreeGrafter"/>
</dbReference>
<comment type="caution">
    <text evidence="4">The sequence shown here is derived from an EMBL/GenBank/DDBJ whole genome shotgun (WGS) entry which is preliminary data.</text>
</comment>
<protein>
    <submittedName>
        <fullName evidence="4">Dihydrodipicolinate synthetase</fullName>
    </submittedName>
</protein>
<proteinExistence type="inferred from homology"/>
<dbReference type="PANTHER" id="PTHR12128:SF66">
    <property type="entry name" value="4-HYDROXY-2-OXOGLUTARATE ALDOLASE, MITOCHONDRIAL"/>
    <property type="match status" value="1"/>
</dbReference>
<dbReference type="CDD" id="cd00408">
    <property type="entry name" value="DHDPS-like"/>
    <property type="match status" value="1"/>
</dbReference>
<organism evidence="4 5">
    <name type="scientific">Haematobacter massiliensis</name>
    <dbReference type="NCBI Taxonomy" id="195105"/>
    <lineage>
        <taxon>Bacteria</taxon>
        <taxon>Pseudomonadati</taxon>
        <taxon>Pseudomonadota</taxon>
        <taxon>Alphaproteobacteria</taxon>
        <taxon>Rhodobacterales</taxon>
        <taxon>Paracoccaceae</taxon>
        <taxon>Haematobacter</taxon>
    </lineage>
</organism>
<evidence type="ECO:0000313" key="4">
    <source>
        <dbReference type="EMBL" id="KFI30027.1"/>
    </source>
</evidence>
<dbReference type="EMBL" id="JGYG01000004">
    <property type="protein sequence ID" value="KFI30027.1"/>
    <property type="molecule type" value="Genomic_DNA"/>
</dbReference>
<keyword evidence="5" id="KW-1185">Reference proteome</keyword>
<keyword evidence="2 3" id="KW-0456">Lyase</keyword>
<accession>A0A086Y6X7</accession>
<dbReference type="STRING" id="195105.CN97_14935"/>
<gene>
    <name evidence="4" type="ORF">CN97_14935</name>
</gene>
<reference evidence="4 5" key="1">
    <citation type="submission" date="2014-03" db="EMBL/GenBank/DDBJ databases">
        <title>Genome of Haematobacter massiliensis CCUG 47968.</title>
        <authorList>
            <person name="Wang D."/>
            <person name="Wang G."/>
        </authorList>
    </citation>
    <scope>NUCLEOTIDE SEQUENCE [LARGE SCALE GENOMIC DNA]</scope>
    <source>
        <strain evidence="4 5">CCUG 47968</strain>
    </source>
</reference>
<dbReference type="RefSeq" id="WP_035710142.1">
    <property type="nucleotide sequence ID" value="NZ_CP035511.1"/>
</dbReference>
<evidence type="ECO:0000313" key="5">
    <source>
        <dbReference type="Proteomes" id="UP000028826"/>
    </source>
</evidence>